<dbReference type="Gene3D" id="1.10.3720.10">
    <property type="entry name" value="MetI-like"/>
    <property type="match status" value="1"/>
</dbReference>
<accession>A0ABQ4N2A6</accession>
<sequence length="73" mass="8105">MPALVNECVALVKESSLVSVIGVADLMRRANVVQADTARAFEPLLFVAVIYYALVLVLTSLARLLERRMRRSD</sequence>
<keyword evidence="3" id="KW-0813">Transport</keyword>
<gene>
    <name evidence="10" type="ORF">PACILC2_08780</name>
</gene>
<dbReference type="InterPro" id="IPR043429">
    <property type="entry name" value="ArtM/GltK/GlnP/TcyL/YhdX-like"/>
</dbReference>
<dbReference type="InterPro" id="IPR000515">
    <property type="entry name" value="MetI-like"/>
</dbReference>
<keyword evidence="4 8" id="KW-0812">Transmembrane</keyword>
<dbReference type="InterPro" id="IPR035906">
    <property type="entry name" value="MetI-like_sf"/>
</dbReference>
<keyword evidence="7 8" id="KW-0472">Membrane</keyword>
<dbReference type="Pfam" id="PF00528">
    <property type="entry name" value="BPD_transp_1"/>
    <property type="match status" value="1"/>
</dbReference>
<evidence type="ECO:0000256" key="1">
    <source>
        <dbReference type="ARBA" id="ARBA00004141"/>
    </source>
</evidence>
<evidence type="ECO:0000256" key="6">
    <source>
        <dbReference type="ARBA" id="ARBA00022989"/>
    </source>
</evidence>
<keyword evidence="5" id="KW-0029">Amino-acid transport</keyword>
<feature type="transmembrane region" description="Helical" evidence="8">
    <location>
        <begin position="44"/>
        <end position="65"/>
    </location>
</feature>
<evidence type="ECO:0000256" key="3">
    <source>
        <dbReference type="ARBA" id="ARBA00022448"/>
    </source>
</evidence>
<organism evidence="10 11">
    <name type="scientific">Paenibacillus cisolokensis</name>
    <dbReference type="NCBI Taxonomy" id="1658519"/>
    <lineage>
        <taxon>Bacteria</taxon>
        <taxon>Bacillati</taxon>
        <taxon>Bacillota</taxon>
        <taxon>Bacilli</taxon>
        <taxon>Bacillales</taxon>
        <taxon>Paenibacillaceae</taxon>
        <taxon>Paenibacillus</taxon>
    </lineage>
</organism>
<keyword evidence="6 8" id="KW-1133">Transmembrane helix</keyword>
<evidence type="ECO:0000256" key="2">
    <source>
        <dbReference type="ARBA" id="ARBA00010072"/>
    </source>
</evidence>
<proteinExistence type="inferred from homology"/>
<evidence type="ECO:0000256" key="4">
    <source>
        <dbReference type="ARBA" id="ARBA00022692"/>
    </source>
</evidence>
<dbReference type="SUPFAM" id="SSF161098">
    <property type="entry name" value="MetI-like"/>
    <property type="match status" value="1"/>
</dbReference>
<comment type="caution">
    <text evidence="10">The sequence shown here is derived from an EMBL/GenBank/DDBJ whole genome shotgun (WGS) entry which is preliminary data.</text>
</comment>
<evidence type="ECO:0000256" key="5">
    <source>
        <dbReference type="ARBA" id="ARBA00022970"/>
    </source>
</evidence>
<dbReference type="Proteomes" id="UP000680304">
    <property type="component" value="Unassembled WGS sequence"/>
</dbReference>
<evidence type="ECO:0000313" key="11">
    <source>
        <dbReference type="Proteomes" id="UP000680304"/>
    </source>
</evidence>
<comment type="subcellular location">
    <subcellularLocation>
        <location evidence="1">Membrane</location>
        <topology evidence="1">Multi-pass membrane protein</topology>
    </subcellularLocation>
</comment>
<keyword evidence="11" id="KW-1185">Reference proteome</keyword>
<dbReference type="PANTHER" id="PTHR30614:SF20">
    <property type="entry name" value="GLUTAMINE TRANSPORT SYSTEM PERMEASE PROTEIN GLNP"/>
    <property type="match status" value="1"/>
</dbReference>
<comment type="similarity">
    <text evidence="2">Belongs to the binding-protein-dependent transport system permease family. HisMQ subfamily.</text>
</comment>
<protein>
    <recommendedName>
        <fullName evidence="9">ABC transmembrane type-1 domain-containing protein</fullName>
    </recommendedName>
</protein>
<evidence type="ECO:0000256" key="7">
    <source>
        <dbReference type="ARBA" id="ARBA00023136"/>
    </source>
</evidence>
<dbReference type="EMBL" id="BOVJ01000025">
    <property type="protein sequence ID" value="GIQ62310.1"/>
    <property type="molecule type" value="Genomic_DNA"/>
</dbReference>
<evidence type="ECO:0000313" key="10">
    <source>
        <dbReference type="EMBL" id="GIQ62310.1"/>
    </source>
</evidence>
<evidence type="ECO:0000256" key="8">
    <source>
        <dbReference type="SAM" id="Phobius"/>
    </source>
</evidence>
<dbReference type="PANTHER" id="PTHR30614">
    <property type="entry name" value="MEMBRANE COMPONENT OF AMINO ACID ABC TRANSPORTER"/>
    <property type="match status" value="1"/>
</dbReference>
<reference evidence="10 11" key="1">
    <citation type="submission" date="2021-04" db="EMBL/GenBank/DDBJ databases">
        <title>Draft genome sequence of Paenibacillus cisolokensis, LC2-13A.</title>
        <authorList>
            <person name="Uke A."/>
            <person name="Chhe C."/>
            <person name="Baramee S."/>
            <person name="Kosugi A."/>
        </authorList>
    </citation>
    <scope>NUCLEOTIDE SEQUENCE [LARGE SCALE GENOMIC DNA]</scope>
    <source>
        <strain evidence="10 11">LC2-13A</strain>
    </source>
</reference>
<feature type="domain" description="ABC transmembrane type-1" evidence="9">
    <location>
        <begin position="2"/>
        <end position="71"/>
    </location>
</feature>
<name>A0ABQ4N2A6_9BACL</name>
<evidence type="ECO:0000259" key="9">
    <source>
        <dbReference type="Pfam" id="PF00528"/>
    </source>
</evidence>